<dbReference type="Proteomes" id="UP001150238">
    <property type="component" value="Unassembled WGS sequence"/>
</dbReference>
<evidence type="ECO:0000313" key="3">
    <source>
        <dbReference type="Proteomes" id="UP001150238"/>
    </source>
</evidence>
<reference evidence="2" key="1">
    <citation type="submission" date="2022-08" db="EMBL/GenBank/DDBJ databases">
        <authorList>
            <consortium name="DOE Joint Genome Institute"/>
            <person name="Min B."/>
            <person name="Riley R."/>
            <person name="Sierra-Patev S."/>
            <person name="Naranjo-Ortiz M."/>
            <person name="Looney B."/>
            <person name="Konkel Z."/>
            <person name="Slot J.C."/>
            <person name="Sakamoto Y."/>
            <person name="Steenwyk J.L."/>
            <person name="Rokas A."/>
            <person name="Carro J."/>
            <person name="Camarero S."/>
            <person name="Ferreira P."/>
            <person name="Molpeceres G."/>
            <person name="Ruiz-Duenas F.J."/>
            <person name="Serrano A."/>
            <person name="Henrissat B."/>
            <person name="Drula E."/>
            <person name="Hughes K.W."/>
            <person name="Mata J.L."/>
            <person name="Ishikawa N.K."/>
            <person name="Vargas-Isla R."/>
            <person name="Ushijima S."/>
            <person name="Smith C.A."/>
            <person name="Ahrendt S."/>
            <person name="Andreopoulos W."/>
            <person name="He G."/>
            <person name="Labutti K."/>
            <person name="Lipzen A."/>
            <person name="Ng V."/>
            <person name="Sandor L."/>
            <person name="Barry K."/>
            <person name="Martinez A.T."/>
            <person name="Xiao Y."/>
            <person name="Gibbons J.G."/>
            <person name="Terashima K."/>
            <person name="Hibbett D.S."/>
            <person name="Grigoriev I.V."/>
        </authorList>
    </citation>
    <scope>NUCLEOTIDE SEQUENCE</scope>
    <source>
        <strain evidence="2">Sp2 HRB7682 ss15</strain>
    </source>
</reference>
<dbReference type="AlphaFoldDB" id="A0A9W8ZSY9"/>
<accession>A0A9W8ZSY9</accession>
<proteinExistence type="predicted"/>
<organism evidence="2 3">
    <name type="scientific">Lentinula lateritia</name>
    <dbReference type="NCBI Taxonomy" id="40482"/>
    <lineage>
        <taxon>Eukaryota</taxon>
        <taxon>Fungi</taxon>
        <taxon>Dikarya</taxon>
        <taxon>Basidiomycota</taxon>
        <taxon>Agaricomycotina</taxon>
        <taxon>Agaricomycetes</taxon>
        <taxon>Agaricomycetidae</taxon>
        <taxon>Agaricales</taxon>
        <taxon>Marasmiineae</taxon>
        <taxon>Omphalotaceae</taxon>
        <taxon>Lentinula</taxon>
    </lineage>
</organism>
<comment type="caution">
    <text evidence="2">The sequence shown here is derived from an EMBL/GenBank/DDBJ whole genome shotgun (WGS) entry which is preliminary data.</text>
</comment>
<name>A0A9W8ZSY9_9AGAR</name>
<sequence length="342" mass="38545">MFKLPTSIYFSLFIFGSFYLVSFISPACAAPLPGSATPDIYNITSLSNSVDSSNEYGLTSVTQVIDRRSKGNLNPVERMWGQGDYNLYRNWMTSFFPEGLTRKNIAKYFAGGDFTEYLGVNLATGKSGKRGNYNAGVYLYTGPRYRGNHPDDLVVKVISRAGGDGGPDFHAYGEAMALDLVGQYVDSGKVPWTTTTKETNRRTGTVRIVSKDIDLYAIIMKRVEGAPIEETPEWKRASSKTRNGMMADMKILIEAQVMDLWSNHRLIDAYGSFLGARKDLISPSIRSDINRNNIHVVFDRRGLITSARLFDFGYPGIISVRPETRRQDIEVWFDQCWKFFWA</sequence>
<reference evidence="2" key="2">
    <citation type="journal article" date="2023" name="Proc. Natl. Acad. Sci. U.S.A.">
        <title>A global phylogenomic analysis of the shiitake genus Lentinula.</title>
        <authorList>
            <person name="Sierra-Patev S."/>
            <person name="Min B."/>
            <person name="Naranjo-Ortiz M."/>
            <person name="Looney B."/>
            <person name="Konkel Z."/>
            <person name="Slot J.C."/>
            <person name="Sakamoto Y."/>
            <person name="Steenwyk J.L."/>
            <person name="Rokas A."/>
            <person name="Carro J."/>
            <person name="Camarero S."/>
            <person name="Ferreira P."/>
            <person name="Molpeceres G."/>
            <person name="Ruiz-Duenas F.J."/>
            <person name="Serrano A."/>
            <person name="Henrissat B."/>
            <person name="Drula E."/>
            <person name="Hughes K.W."/>
            <person name="Mata J.L."/>
            <person name="Ishikawa N.K."/>
            <person name="Vargas-Isla R."/>
            <person name="Ushijima S."/>
            <person name="Smith C.A."/>
            <person name="Donoghue J."/>
            <person name="Ahrendt S."/>
            <person name="Andreopoulos W."/>
            <person name="He G."/>
            <person name="LaButti K."/>
            <person name="Lipzen A."/>
            <person name="Ng V."/>
            <person name="Riley R."/>
            <person name="Sandor L."/>
            <person name="Barry K."/>
            <person name="Martinez A.T."/>
            <person name="Xiao Y."/>
            <person name="Gibbons J.G."/>
            <person name="Terashima K."/>
            <person name="Grigoriev I.V."/>
            <person name="Hibbett D."/>
        </authorList>
    </citation>
    <scope>NUCLEOTIDE SEQUENCE</scope>
    <source>
        <strain evidence="2">Sp2 HRB7682 ss15</strain>
    </source>
</reference>
<dbReference type="EMBL" id="JANVFS010000049">
    <property type="protein sequence ID" value="KAJ4465665.1"/>
    <property type="molecule type" value="Genomic_DNA"/>
</dbReference>
<feature type="signal peptide" evidence="1">
    <location>
        <begin position="1"/>
        <end position="29"/>
    </location>
</feature>
<evidence type="ECO:0000313" key="2">
    <source>
        <dbReference type="EMBL" id="KAJ4465665.1"/>
    </source>
</evidence>
<feature type="chain" id="PRO_5040914677" evidence="1">
    <location>
        <begin position="30"/>
        <end position="342"/>
    </location>
</feature>
<protein>
    <submittedName>
        <fullName evidence="2">Uncharacterized protein</fullName>
    </submittedName>
</protein>
<gene>
    <name evidence="2" type="ORF">C8J55DRAFT_566136</name>
</gene>
<keyword evidence="1" id="KW-0732">Signal</keyword>
<evidence type="ECO:0000256" key="1">
    <source>
        <dbReference type="SAM" id="SignalP"/>
    </source>
</evidence>